<evidence type="ECO:0000256" key="4">
    <source>
        <dbReference type="ARBA" id="ARBA00023015"/>
    </source>
</evidence>
<dbReference type="GO" id="GO:0005524">
    <property type="term" value="F:ATP binding"/>
    <property type="evidence" value="ECO:0007669"/>
    <property type="project" value="UniProtKB-KW"/>
</dbReference>
<dbReference type="Pfam" id="PF25601">
    <property type="entry name" value="AAA_lid_14"/>
    <property type="match status" value="1"/>
</dbReference>
<keyword evidence="2" id="KW-0067">ATP-binding</keyword>
<dbReference type="STRING" id="441103.TRN7648_03429"/>
<protein>
    <submittedName>
        <fullName evidence="7">Hydrogenase transcriptional regulatory protein hupR1</fullName>
    </submittedName>
</protein>
<evidence type="ECO:0000256" key="2">
    <source>
        <dbReference type="ARBA" id="ARBA00022840"/>
    </source>
</evidence>
<evidence type="ECO:0000313" key="8">
    <source>
        <dbReference type="Proteomes" id="UP000054935"/>
    </source>
</evidence>
<evidence type="ECO:0000256" key="3">
    <source>
        <dbReference type="ARBA" id="ARBA00023012"/>
    </source>
</evidence>
<organism evidence="7 8">
    <name type="scientific">Tropicibacter naphthalenivorans</name>
    <dbReference type="NCBI Taxonomy" id="441103"/>
    <lineage>
        <taxon>Bacteria</taxon>
        <taxon>Pseudomonadati</taxon>
        <taxon>Pseudomonadota</taxon>
        <taxon>Alphaproteobacteria</taxon>
        <taxon>Rhodobacterales</taxon>
        <taxon>Roseobacteraceae</taxon>
        <taxon>Tropicibacter</taxon>
    </lineage>
</organism>
<dbReference type="Proteomes" id="UP000054935">
    <property type="component" value="Unassembled WGS sequence"/>
</dbReference>
<dbReference type="RefSeq" id="WP_058248852.1">
    <property type="nucleotide sequence ID" value="NZ_FWXX01000008.1"/>
</dbReference>
<dbReference type="SUPFAM" id="SSF46689">
    <property type="entry name" value="Homeodomain-like"/>
    <property type="match status" value="1"/>
</dbReference>
<dbReference type="InterPro" id="IPR002078">
    <property type="entry name" value="Sigma_54_int"/>
</dbReference>
<dbReference type="GO" id="GO:0000160">
    <property type="term" value="P:phosphorelay signal transduction system"/>
    <property type="evidence" value="ECO:0007669"/>
    <property type="project" value="UniProtKB-KW"/>
</dbReference>
<reference evidence="7 8" key="1">
    <citation type="submission" date="2015-09" db="EMBL/GenBank/DDBJ databases">
        <authorList>
            <consortium name="Swine Surveillance"/>
        </authorList>
    </citation>
    <scope>NUCLEOTIDE SEQUENCE [LARGE SCALE GENOMIC DNA]</scope>
    <source>
        <strain evidence="7 8">CECT 7648</strain>
    </source>
</reference>
<dbReference type="InterPro" id="IPR002197">
    <property type="entry name" value="HTH_Fis"/>
</dbReference>
<dbReference type="EMBL" id="CYSE01000007">
    <property type="protein sequence ID" value="CUH81340.1"/>
    <property type="molecule type" value="Genomic_DNA"/>
</dbReference>
<evidence type="ECO:0000259" key="6">
    <source>
        <dbReference type="PROSITE" id="PS50045"/>
    </source>
</evidence>
<dbReference type="GO" id="GO:0043565">
    <property type="term" value="F:sequence-specific DNA binding"/>
    <property type="evidence" value="ECO:0007669"/>
    <property type="project" value="InterPro"/>
</dbReference>
<dbReference type="PROSITE" id="PS00688">
    <property type="entry name" value="SIGMA54_INTERACT_3"/>
    <property type="match status" value="1"/>
</dbReference>
<accession>A0A0P1GIQ0</accession>
<dbReference type="InterPro" id="IPR058031">
    <property type="entry name" value="AAA_lid_NorR"/>
</dbReference>
<keyword evidence="1" id="KW-0547">Nucleotide-binding</keyword>
<dbReference type="InterPro" id="IPR025944">
    <property type="entry name" value="Sigma_54_int_dom_CS"/>
</dbReference>
<dbReference type="InterPro" id="IPR009057">
    <property type="entry name" value="Homeodomain-like_sf"/>
</dbReference>
<feature type="domain" description="Sigma-54 factor interaction" evidence="6">
    <location>
        <begin position="1"/>
        <end position="41"/>
    </location>
</feature>
<name>A0A0P1GIQ0_9RHOB</name>
<dbReference type="PROSITE" id="PS50045">
    <property type="entry name" value="SIGMA54_INTERACT_4"/>
    <property type="match status" value="1"/>
</dbReference>
<keyword evidence="5" id="KW-0804">Transcription</keyword>
<evidence type="ECO:0000256" key="5">
    <source>
        <dbReference type="ARBA" id="ARBA00023163"/>
    </source>
</evidence>
<gene>
    <name evidence="7" type="primary">hupR1_2</name>
    <name evidence="7" type="ORF">TRN7648_03429</name>
</gene>
<dbReference type="Gene3D" id="1.10.10.60">
    <property type="entry name" value="Homeodomain-like"/>
    <property type="match status" value="1"/>
</dbReference>
<dbReference type="GO" id="GO:0006355">
    <property type="term" value="P:regulation of DNA-templated transcription"/>
    <property type="evidence" value="ECO:0007669"/>
    <property type="project" value="InterPro"/>
</dbReference>
<dbReference type="PANTHER" id="PTHR32071">
    <property type="entry name" value="TRANSCRIPTIONAL REGULATORY PROTEIN"/>
    <property type="match status" value="1"/>
</dbReference>
<keyword evidence="4" id="KW-0805">Transcription regulation</keyword>
<dbReference type="PRINTS" id="PR01590">
    <property type="entry name" value="HTHFIS"/>
</dbReference>
<dbReference type="PANTHER" id="PTHR32071:SF57">
    <property type="entry name" value="C4-DICARBOXYLATE TRANSPORT TRANSCRIPTIONAL REGULATORY PROTEIN DCTD"/>
    <property type="match status" value="1"/>
</dbReference>
<keyword evidence="8" id="KW-1185">Reference proteome</keyword>
<dbReference type="Gene3D" id="1.10.8.60">
    <property type="match status" value="1"/>
</dbReference>
<keyword evidence="3" id="KW-0902">Two-component regulatory system</keyword>
<sequence>MAKHYNRPAPEIEVNVADFLMEQRWPGNVRQLRHMVERAMVFADDGRLKVEDFQRGSGFGARKAPAQPAPAPAATAGATLKDSLDALEIKLINDAIIRFKGNKKKAAEHLGVSRSYLYKKLEAMDEAG</sequence>
<dbReference type="Pfam" id="PF02954">
    <property type="entry name" value="HTH_8"/>
    <property type="match status" value="1"/>
</dbReference>
<evidence type="ECO:0000313" key="7">
    <source>
        <dbReference type="EMBL" id="CUH81340.1"/>
    </source>
</evidence>
<proteinExistence type="predicted"/>
<dbReference type="AlphaFoldDB" id="A0A0P1GIQ0"/>
<evidence type="ECO:0000256" key="1">
    <source>
        <dbReference type="ARBA" id="ARBA00022741"/>
    </source>
</evidence>